<keyword evidence="3" id="KW-1185">Reference proteome</keyword>
<protein>
    <submittedName>
        <fullName evidence="2">Uncharacterized protein YbjT (DUF2867 family)</fullName>
    </submittedName>
</protein>
<dbReference type="Pfam" id="PF13460">
    <property type="entry name" value="NAD_binding_10"/>
    <property type="match status" value="1"/>
</dbReference>
<accession>A0A7X5R3M8</accession>
<organism evidence="2 3">
    <name type="scientific">Lysinibacter cavernae</name>
    <dbReference type="NCBI Taxonomy" id="1640652"/>
    <lineage>
        <taxon>Bacteria</taxon>
        <taxon>Bacillati</taxon>
        <taxon>Actinomycetota</taxon>
        <taxon>Actinomycetes</taxon>
        <taxon>Micrococcales</taxon>
        <taxon>Microbacteriaceae</taxon>
        <taxon>Lysinibacter</taxon>
    </lineage>
</organism>
<dbReference type="InterPro" id="IPR036291">
    <property type="entry name" value="NAD(P)-bd_dom_sf"/>
</dbReference>
<dbReference type="SUPFAM" id="SSF51735">
    <property type="entry name" value="NAD(P)-binding Rossmann-fold domains"/>
    <property type="match status" value="1"/>
</dbReference>
<dbReference type="AlphaFoldDB" id="A0A7X5R3M8"/>
<dbReference type="RefSeq" id="WP_208402750.1">
    <property type="nucleotide sequence ID" value="NZ_JAAMOX010000003.1"/>
</dbReference>
<proteinExistence type="predicted"/>
<dbReference type="Proteomes" id="UP000541033">
    <property type="component" value="Unassembled WGS sequence"/>
</dbReference>
<sequence length="122" mass="12775">MRRLILVSVFGAGDTSDKASGFGRLIYKTALSKFLKDKAAADQILQRSGLDWTIVYPVNLKAAPALPQGASTKNLSEVAKVPGLPTLPLDNAAAAILDVVTDPGTIGQRLLITTPTGFKLAA</sequence>
<comment type="caution">
    <text evidence="2">The sequence shown here is derived from an EMBL/GenBank/DDBJ whole genome shotgun (WGS) entry which is preliminary data.</text>
</comment>
<dbReference type="EMBL" id="JAAMOX010000003">
    <property type="protein sequence ID" value="NIH55065.1"/>
    <property type="molecule type" value="Genomic_DNA"/>
</dbReference>
<dbReference type="InterPro" id="IPR016040">
    <property type="entry name" value="NAD(P)-bd_dom"/>
</dbReference>
<name>A0A7X5R3M8_9MICO</name>
<evidence type="ECO:0000259" key="1">
    <source>
        <dbReference type="Pfam" id="PF13460"/>
    </source>
</evidence>
<reference evidence="2 3" key="1">
    <citation type="submission" date="2020-02" db="EMBL/GenBank/DDBJ databases">
        <title>Sequencing the genomes of 1000 actinobacteria strains.</title>
        <authorList>
            <person name="Klenk H.-P."/>
        </authorList>
    </citation>
    <scope>NUCLEOTIDE SEQUENCE [LARGE SCALE GENOMIC DNA]</scope>
    <source>
        <strain evidence="2 3">DSM 27960</strain>
    </source>
</reference>
<dbReference type="Gene3D" id="3.40.50.720">
    <property type="entry name" value="NAD(P)-binding Rossmann-like Domain"/>
    <property type="match status" value="1"/>
</dbReference>
<evidence type="ECO:0000313" key="2">
    <source>
        <dbReference type="EMBL" id="NIH55065.1"/>
    </source>
</evidence>
<gene>
    <name evidence="2" type="ORF">FHX76_002980</name>
</gene>
<feature type="domain" description="NAD(P)-binding" evidence="1">
    <location>
        <begin position="2"/>
        <end position="103"/>
    </location>
</feature>
<evidence type="ECO:0000313" key="3">
    <source>
        <dbReference type="Proteomes" id="UP000541033"/>
    </source>
</evidence>